<accession>A0A8S5U663</accession>
<name>A0A8S5U663_9CAUD</name>
<dbReference type="EMBL" id="BK016018">
    <property type="protein sequence ID" value="DAF89943.1"/>
    <property type="molecule type" value="Genomic_DNA"/>
</dbReference>
<proteinExistence type="predicted"/>
<reference evidence="1" key="1">
    <citation type="journal article" date="2021" name="Proc. Natl. Acad. Sci. U.S.A.">
        <title>A Catalog of Tens of Thousands of Viruses from Human Metagenomes Reveals Hidden Associations with Chronic Diseases.</title>
        <authorList>
            <person name="Tisza M.J."/>
            <person name="Buck C.B."/>
        </authorList>
    </citation>
    <scope>NUCLEOTIDE SEQUENCE</scope>
    <source>
        <strain evidence="1">CtwHj1</strain>
    </source>
</reference>
<evidence type="ECO:0000313" key="1">
    <source>
        <dbReference type="EMBL" id="DAF89943.1"/>
    </source>
</evidence>
<sequence length="53" mass="6055">MMESQSKVNPIIIESLKKVERLFRIKACIVDAINAKIQVERDKIASLEKVEKA</sequence>
<protein>
    <submittedName>
        <fullName evidence="1">Uncharacterized protein</fullName>
    </submittedName>
</protein>
<organism evidence="1">
    <name type="scientific">Siphoviridae sp. ctwHj1</name>
    <dbReference type="NCBI Taxonomy" id="2825727"/>
    <lineage>
        <taxon>Viruses</taxon>
        <taxon>Duplodnaviria</taxon>
        <taxon>Heunggongvirae</taxon>
        <taxon>Uroviricota</taxon>
        <taxon>Caudoviricetes</taxon>
    </lineage>
</organism>